<gene>
    <name evidence="1" type="ORF">AMET1_0866</name>
</gene>
<evidence type="ECO:0000313" key="2">
    <source>
        <dbReference type="Proteomes" id="UP000195137"/>
    </source>
</evidence>
<dbReference type="EMBL" id="MRZU01000003">
    <property type="protein sequence ID" value="OUJ19213.1"/>
    <property type="molecule type" value="Genomic_DNA"/>
</dbReference>
<accession>A0A1Y3GFY6</accession>
<name>A0A1Y3GFY6_9EURY</name>
<comment type="caution">
    <text evidence="1">The sequence shown here is derived from an EMBL/GenBank/DDBJ whole genome shotgun (WGS) entry which is preliminary data.</text>
</comment>
<proteinExistence type="predicted"/>
<protein>
    <submittedName>
        <fullName evidence="1">Uncharacterized protein</fullName>
    </submittedName>
</protein>
<evidence type="ECO:0000313" key="1">
    <source>
        <dbReference type="EMBL" id="OUJ19213.1"/>
    </source>
</evidence>
<keyword evidence="2" id="KW-1185">Reference proteome</keyword>
<dbReference type="Proteomes" id="UP000195137">
    <property type="component" value="Unassembled WGS sequence"/>
</dbReference>
<reference evidence="1 2" key="1">
    <citation type="submission" date="2016-12" db="EMBL/GenBank/DDBJ databases">
        <title>Discovery of methanogenic haloarchaea.</title>
        <authorList>
            <person name="Sorokin D.Y."/>
            <person name="Makarova K.S."/>
            <person name="Abbas B."/>
            <person name="Ferrer M."/>
            <person name="Golyshin P.N."/>
        </authorList>
    </citation>
    <scope>NUCLEOTIDE SEQUENCE [LARGE SCALE GENOMIC DNA]</scope>
    <source>
        <strain evidence="1">AMET1</strain>
    </source>
</reference>
<sequence length="48" mass="5721">MDVGISISVLKGNEGVFVLLCFLIEKFLEEWHFILRDAYKEMSRPWLF</sequence>
<dbReference type="AlphaFoldDB" id="A0A1Y3GFY6"/>
<organism evidence="1 2">
    <name type="scientific">Methanonatronarchaeum thermophilum</name>
    <dbReference type="NCBI Taxonomy" id="1927129"/>
    <lineage>
        <taxon>Archaea</taxon>
        <taxon>Methanobacteriati</taxon>
        <taxon>Methanobacteriota</taxon>
        <taxon>Methanonatronarchaeia</taxon>
        <taxon>Methanonatronarchaeales</taxon>
        <taxon>Methanonatronarchaeaceae</taxon>
        <taxon>Methanonatronarchaeum</taxon>
    </lineage>
</organism>